<reference evidence="2" key="1">
    <citation type="journal article" date="2014" name="Int. J. Syst. Evol. Microbiol.">
        <title>Complete genome sequence of Corynebacterium casei LMG S-19264T (=DSM 44701T), isolated from a smear-ripened cheese.</title>
        <authorList>
            <consortium name="US DOE Joint Genome Institute (JGI-PGF)"/>
            <person name="Walter F."/>
            <person name="Albersmeier A."/>
            <person name="Kalinowski J."/>
            <person name="Ruckert C."/>
        </authorList>
    </citation>
    <scope>NUCLEOTIDE SEQUENCE</scope>
    <source>
        <strain evidence="2">KCTC 12870</strain>
    </source>
</reference>
<dbReference type="Proteomes" id="UP000642829">
    <property type="component" value="Unassembled WGS sequence"/>
</dbReference>
<feature type="coiled-coil region" evidence="1">
    <location>
        <begin position="521"/>
        <end position="551"/>
    </location>
</feature>
<dbReference type="RefSeq" id="WP_189514852.1">
    <property type="nucleotide sequence ID" value="NZ_BMXG01000012.1"/>
</dbReference>
<dbReference type="EMBL" id="BMXG01000012">
    <property type="protein sequence ID" value="GHC04115.1"/>
    <property type="molecule type" value="Genomic_DNA"/>
</dbReference>
<name>A0A8J3GEI1_9BACT</name>
<comment type="caution">
    <text evidence="2">The sequence shown here is derived from an EMBL/GenBank/DDBJ whole genome shotgun (WGS) entry which is preliminary data.</text>
</comment>
<evidence type="ECO:0000313" key="2">
    <source>
        <dbReference type="EMBL" id="GHC04115.1"/>
    </source>
</evidence>
<evidence type="ECO:0000256" key="1">
    <source>
        <dbReference type="SAM" id="Coils"/>
    </source>
</evidence>
<keyword evidence="3" id="KW-1185">Reference proteome</keyword>
<dbReference type="NCBIfam" id="TIGR03790">
    <property type="entry name" value="TIGR03790 family protein"/>
    <property type="match status" value="1"/>
</dbReference>
<gene>
    <name evidence="2" type="ORF">GCM10007047_20970</name>
</gene>
<sequence length="552" mass="61748">MRLFTLITWLAISARIYAIGPEDVVVVANENDPDSLAIAEYYMAKRDIPPKNLIKLSTTKAEAISGEQFFAEIFNPLRVELIEREWINGVLARDNDGAGRRKVVSMGHKIGYLVLCRLPYQIKGHSTEALEAFPNNLTGAMANSQSSVDSELSLLPLIDTPLAGPVNNPLFQQKKPSYMALNSIVRIARLDGPSVAAVKRLIDSALAGEAQGLKGRAYLDKGGPHKQGEEWLDQCGKLIEQLNYPLSIDTEKPQFSWKDRMDAPALYFGWWTHVPNGPFDDPLFRLPSGSVAIHISSFSGDALRQPSMRWSGGFVERGVAATVGNVYEPYLQLTHQPHLFLEALVDGMSTGEAAYYSLQGLSWMTIFLGDPLYQPFKVSLDEQLTNVKADNSLDQYVILREAERIGKESGKDAAFEYQRRGFNRAPGLALAYAIAQGWEERNERTKAVKQLEFVAQMGTFTPEDFGLAYQIAEMLIGMNERETGYQIIRTLANEARSDEAKMTFMQSGIPLANQFREREYAVKWETEIAAIKRKRAELAERRKAAREAAKKK</sequence>
<proteinExistence type="predicted"/>
<evidence type="ECO:0008006" key="4">
    <source>
        <dbReference type="Google" id="ProtNLM"/>
    </source>
</evidence>
<dbReference type="InterPro" id="IPR022265">
    <property type="entry name" value="CHP03790"/>
</dbReference>
<reference evidence="2" key="2">
    <citation type="submission" date="2020-09" db="EMBL/GenBank/DDBJ databases">
        <authorList>
            <person name="Sun Q."/>
            <person name="Kim S."/>
        </authorList>
    </citation>
    <scope>NUCLEOTIDE SEQUENCE</scope>
    <source>
        <strain evidence="2">KCTC 12870</strain>
    </source>
</reference>
<accession>A0A8J3GEI1</accession>
<keyword evidence="1" id="KW-0175">Coiled coil</keyword>
<evidence type="ECO:0000313" key="3">
    <source>
        <dbReference type="Proteomes" id="UP000642829"/>
    </source>
</evidence>
<organism evidence="2 3">
    <name type="scientific">Cerasicoccus arenae</name>
    <dbReference type="NCBI Taxonomy" id="424488"/>
    <lineage>
        <taxon>Bacteria</taxon>
        <taxon>Pseudomonadati</taxon>
        <taxon>Verrucomicrobiota</taxon>
        <taxon>Opitutia</taxon>
        <taxon>Puniceicoccales</taxon>
        <taxon>Cerasicoccaceae</taxon>
        <taxon>Cerasicoccus</taxon>
    </lineage>
</organism>
<dbReference type="AlphaFoldDB" id="A0A8J3GEI1"/>
<protein>
    <recommendedName>
        <fullName evidence="4">TIGR03790 family protein</fullName>
    </recommendedName>
</protein>